<dbReference type="Pfam" id="PF04063">
    <property type="entry name" value="DUF383"/>
    <property type="match status" value="1"/>
</dbReference>
<dbReference type="HOGENOM" id="CLU_037769_2_1_1"/>
<dbReference type="Pfam" id="PF04064">
    <property type="entry name" value="DUF384"/>
    <property type="match status" value="1"/>
</dbReference>
<evidence type="ECO:0000256" key="1">
    <source>
        <dbReference type="ARBA" id="ARBA00006712"/>
    </source>
</evidence>
<dbReference type="EMBL" id="KN847531">
    <property type="protein sequence ID" value="KIW08039.1"/>
    <property type="molecule type" value="Genomic_DNA"/>
</dbReference>
<dbReference type="FunCoup" id="A0A0D2B9Y2">
    <property type="interactions" value="1057"/>
</dbReference>
<feature type="compositionally biased region" description="Acidic residues" evidence="3">
    <location>
        <begin position="349"/>
        <end position="361"/>
    </location>
</feature>
<evidence type="ECO:0000259" key="5">
    <source>
        <dbReference type="Pfam" id="PF04064"/>
    </source>
</evidence>
<dbReference type="VEuPathDB" id="FungiDB:PV09_00983"/>
<dbReference type="InterPro" id="IPR016024">
    <property type="entry name" value="ARM-type_fold"/>
</dbReference>
<dbReference type="RefSeq" id="XP_016217908.1">
    <property type="nucleotide sequence ID" value="XM_016353813.1"/>
</dbReference>
<name>A0A0D2B9Y2_9PEZI</name>
<dbReference type="Proteomes" id="UP000053259">
    <property type="component" value="Unassembled WGS sequence"/>
</dbReference>
<evidence type="ECO:0000256" key="2">
    <source>
        <dbReference type="ARBA" id="ARBA00014076"/>
    </source>
</evidence>
<feature type="region of interest" description="Disordered" evidence="3">
    <location>
        <begin position="336"/>
        <end position="361"/>
    </location>
</feature>
<feature type="domain" description="Protein HGH1 N-terminal" evidence="4">
    <location>
        <begin position="94"/>
        <end position="280"/>
    </location>
</feature>
<evidence type="ECO:0000259" key="4">
    <source>
        <dbReference type="Pfam" id="PF04063"/>
    </source>
</evidence>
<sequence length="361" mass="40631">MPTELEELVEFLHHGNTQIRQLAAENLVGYSTAQPALFKSGQLTPIKDLKLLVKDYTPIAKNALIMLINLSDDQEVLKFLATDDEFLESLLSRITNANEPNANEMCMLLANLGKHESLTRLLKLERALPKTKGLSTSKNALDQLMDCFVKGADGSLNKNADFDYLSYLFADVASKPEGRAYFVTPRKDDADIIPLSKLTVFTEHKSDVRRRGVASTIKNVCFDTDAHARLMAFDGVNLLPYILLPIMGSEEYSDEDMEGMLDDLQLLPPDKTREKDMEILKTHLDTILLLTTTRGGRDVLRNIKLYPIIRETHLHVDDEGVREGCDRIVQVIARDEAPEGEEEAKAKEVEEENEDEMLVEV</sequence>
<accession>A0A0D2B9Y2</accession>
<evidence type="ECO:0000313" key="7">
    <source>
        <dbReference type="Proteomes" id="UP000053259"/>
    </source>
</evidence>
<dbReference type="STRING" id="253628.A0A0D2B9Y2"/>
<dbReference type="AlphaFoldDB" id="A0A0D2B9Y2"/>
<dbReference type="InterPro" id="IPR007205">
    <property type="entry name" value="Protein_HGH1_N"/>
</dbReference>
<reference evidence="6 7" key="1">
    <citation type="submission" date="2015-01" db="EMBL/GenBank/DDBJ databases">
        <title>The Genome Sequence of Ochroconis gallopava CBS43764.</title>
        <authorList>
            <consortium name="The Broad Institute Genomics Platform"/>
            <person name="Cuomo C."/>
            <person name="de Hoog S."/>
            <person name="Gorbushina A."/>
            <person name="Stielow B."/>
            <person name="Teixiera M."/>
            <person name="Abouelleil A."/>
            <person name="Chapman S.B."/>
            <person name="Priest M."/>
            <person name="Young S.K."/>
            <person name="Wortman J."/>
            <person name="Nusbaum C."/>
            <person name="Birren B."/>
        </authorList>
    </citation>
    <scope>NUCLEOTIDE SEQUENCE [LARGE SCALE GENOMIC DNA]</scope>
    <source>
        <strain evidence="6 7">CBS 43764</strain>
    </source>
</reference>
<dbReference type="InterPro" id="IPR039717">
    <property type="entry name" value="Hgh1"/>
</dbReference>
<keyword evidence="7" id="KW-1185">Reference proteome</keyword>
<feature type="compositionally biased region" description="Basic and acidic residues" evidence="3">
    <location>
        <begin position="336"/>
        <end position="348"/>
    </location>
</feature>
<evidence type="ECO:0000313" key="6">
    <source>
        <dbReference type="EMBL" id="KIW08039.1"/>
    </source>
</evidence>
<dbReference type="InterPro" id="IPR007206">
    <property type="entry name" value="Protein_HGH1_C"/>
</dbReference>
<dbReference type="SUPFAM" id="SSF48371">
    <property type="entry name" value="ARM repeat"/>
    <property type="match status" value="1"/>
</dbReference>
<organism evidence="6 7">
    <name type="scientific">Verruconis gallopava</name>
    <dbReference type="NCBI Taxonomy" id="253628"/>
    <lineage>
        <taxon>Eukaryota</taxon>
        <taxon>Fungi</taxon>
        <taxon>Dikarya</taxon>
        <taxon>Ascomycota</taxon>
        <taxon>Pezizomycotina</taxon>
        <taxon>Dothideomycetes</taxon>
        <taxon>Pleosporomycetidae</taxon>
        <taxon>Venturiales</taxon>
        <taxon>Sympoventuriaceae</taxon>
        <taxon>Verruconis</taxon>
    </lineage>
</organism>
<comment type="similarity">
    <text evidence="1">Belongs to the HGH1 family.</text>
</comment>
<dbReference type="InterPro" id="IPR011989">
    <property type="entry name" value="ARM-like"/>
</dbReference>
<dbReference type="PANTHER" id="PTHR13387">
    <property type="entry name" value="PROTEIN HGH1 HOMOLOG"/>
    <property type="match status" value="1"/>
</dbReference>
<protein>
    <recommendedName>
        <fullName evidence="2">Protein HGH1 homolog</fullName>
    </recommendedName>
</protein>
<dbReference type="OrthoDB" id="338814at2759"/>
<evidence type="ECO:0000256" key="3">
    <source>
        <dbReference type="SAM" id="MobiDB-lite"/>
    </source>
</evidence>
<proteinExistence type="inferred from homology"/>
<feature type="domain" description="Protein HGH1 C-terminal" evidence="5">
    <location>
        <begin position="286"/>
        <end position="339"/>
    </location>
</feature>
<dbReference type="Gene3D" id="1.25.10.10">
    <property type="entry name" value="Leucine-rich Repeat Variant"/>
    <property type="match status" value="1"/>
</dbReference>
<dbReference type="GeneID" id="27308956"/>
<gene>
    <name evidence="6" type="ORF">PV09_00983</name>
</gene>
<dbReference type="PANTHER" id="PTHR13387:SF9">
    <property type="entry name" value="PROTEIN HGH1 HOMOLOG"/>
    <property type="match status" value="1"/>
</dbReference>
<dbReference type="InParanoid" id="A0A0D2B9Y2"/>